<dbReference type="GO" id="GO:0016779">
    <property type="term" value="F:nucleotidyltransferase activity"/>
    <property type="evidence" value="ECO:0007669"/>
    <property type="project" value="TreeGrafter"/>
</dbReference>
<dbReference type="AlphaFoldDB" id="A0A919Q3B1"/>
<evidence type="ECO:0000313" key="4">
    <source>
        <dbReference type="Proteomes" id="UP000652354"/>
    </source>
</evidence>
<dbReference type="Proteomes" id="UP000652354">
    <property type="component" value="Unassembled WGS sequence"/>
</dbReference>
<dbReference type="SUPFAM" id="SSF53448">
    <property type="entry name" value="Nucleotide-diphospho-sugar transferases"/>
    <property type="match status" value="1"/>
</dbReference>
<evidence type="ECO:0000313" key="3">
    <source>
        <dbReference type="EMBL" id="GIG55051.1"/>
    </source>
</evidence>
<comment type="caution">
    <text evidence="3">The sequence shown here is derived from an EMBL/GenBank/DDBJ whole genome shotgun (WGS) entry which is preliminary data.</text>
</comment>
<reference evidence="3" key="1">
    <citation type="submission" date="2021-01" db="EMBL/GenBank/DDBJ databases">
        <title>Whole genome shotgun sequence of Demequina activiva NBRC 110675.</title>
        <authorList>
            <person name="Komaki H."/>
            <person name="Tamura T."/>
        </authorList>
    </citation>
    <scope>NUCLEOTIDE SEQUENCE</scope>
    <source>
        <strain evidence="3">NBRC 110675</strain>
    </source>
</reference>
<name>A0A919Q3B1_9MICO</name>
<proteinExistence type="predicted"/>
<dbReference type="Gene3D" id="3.90.550.10">
    <property type="entry name" value="Spore Coat Polysaccharide Biosynthesis Protein SpsA, Chain A"/>
    <property type="match status" value="1"/>
</dbReference>
<sequence>MIVDAIILTGGEGSRLGGVDKAALTIGDSTLLDRALEATAGCRDVVVVGPRDERRQEVLWTREDPPGGGPVAGLAAGVAALPDDADLVLVLACDMPRAASVAPALMAKAVNGLTVADGAWGVDSSGRFQPLLAVYGRVALQRALGCVGDPHGASMRVLTSALRMTEVPVGEAARDADTWDDVRVLREEST</sequence>
<dbReference type="RefSeq" id="WP_203656182.1">
    <property type="nucleotide sequence ID" value="NZ_BONR01000004.1"/>
</dbReference>
<dbReference type="PANTHER" id="PTHR19136">
    <property type="entry name" value="MOLYBDENUM COFACTOR GUANYLYLTRANSFERASE"/>
    <property type="match status" value="1"/>
</dbReference>
<dbReference type="EMBL" id="BONR01000004">
    <property type="protein sequence ID" value="GIG55051.1"/>
    <property type="molecule type" value="Genomic_DNA"/>
</dbReference>
<gene>
    <name evidence="3" type="ORF">Dac01nite_18030</name>
</gene>
<evidence type="ECO:0000256" key="1">
    <source>
        <dbReference type="ARBA" id="ARBA00022679"/>
    </source>
</evidence>
<dbReference type="InterPro" id="IPR025877">
    <property type="entry name" value="MobA-like_NTP_Trfase"/>
</dbReference>
<evidence type="ECO:0000259" key="2">
    <source>
        <dbReference type="Pfam" id="PF12804"/>
    </source>
</evidence>
<feature type="domain" description="MobA-like NTP transferase" evidence="2">
    <location>
        <begin position="5"/>
        <end position="149"/>
    </location>
</feature>
<protein>
    <recommendedName>
        <fullName evidence="2">MobA-like NTP transferase domain-containing protein</fullName>
    </recommendedName>
</protein>
<dbReference type="PANTHER" id="PTHR19136:SF81">
    <property type="entry name" value="MOLYBDENUM COFACTOR GUANYLYLTRANSFERASE"/>
    <property type="match status" value="1"/>
</dbReference>
<organism evidence="3 4">
    <name type="scientific">Demequina activiva</name>
    <dbReference type="NCBI Taxonomy" id="1582364"/>
    <lineage>
        <taxon>Bacteria</taxon>
        <taxon>Bacillati</taxon>
        <taxon>Actinomycetota</taxon>
        <taxon>Actinomycetes</taxon>
        <taxon>Micrococcales</taxon>
        <taxon>Demequinaceae</taxon>
        <taxon>Demequina</taxon>
    </lineage>
</organism>
<dbReference type="Pfam" id="PF12804">
    <property type="entry name" value="NTP_transf_3"/>
    <property type="match status" value="1"/>
</dbReference>
<keyword evidence="1" id="KW-0808">Transferase</keyword>
<dbReference type="InterPro" id="IPR029044">
    <property type="entry name" value="Nucleotide-diphossugar_trans"/>
</dbReference>
<accession>A0A919Q3B1</accession>
<keyword evidence="4" id="KW-1185">Reference proteome</keyword>